<evidence type="ECO:0000313" key="2">
    <source>
        <dbReference type="EMBL" id="PMD14082.1"/>
    </source>
</evidence>
<gene>
    <name evidence="2" type="ORF">NA56DRAFT_406084</name>
</gene>
<dbReference type="AlphaFoldDB" id="A0A2J6PJ57"/>
<evidence type="ECO:0000256" key="1">
    <source>
        <dbReference type="SAM" id="MobiDB-lite"/>
    </source>
</evidence>
<feature type="region of interest" description="Disordered" evidence="1">
    <location>
        <begin position="126"/>
        <end position="199"/>
    </location>
</feature>
<sequence length="256" mass="28569">MCQILPFTLPCCRRIYVEVSKLPSCPDAWPEKKCPPELCIQVRGYEAEDRDAGICWRCQAQTAGILGEQRENLRPEIDSAMIVQGLDEVSVTGRRRMVEEDGKCWYCGATSGCQHCGGAVIKVEAGAEQQEADDREKKRRRDAGGKNGSAMNKRIKVEPRINNQPQTPAFLYPDPEHASQWPNVFPHHNKPQANSQNPTQMHDATLAGLLETHSDQNRNFDLQYTPSELQFSAQNIAQEGDGGHQCTKVEQPLPGT</sequence>
<dbReference type="OrthoDB" id="3490325at2759"/>
<accession>A0A2J6PJ57</accession>
<dbReference type="Proteomes" id="UP000235672">
    <property type="component" value="Unassembled WGS sequence"/>
</dbReference>
<name>A0A2J6PJ57_9HELO</name>
<proteinExistence type="predicted"/>
<organism evidence="2 3">
    <name type="scientific">Hyaloscypha hepaticicola</name>
    <dbReference type="NCBI Taxonomy" id="2082293"/>
    <lineage>
        <taxon>Eukaryota</taxon>
        <taxon>Fungi</taxon>
        <taxon>Dikarya</taxon>
        <taxon>Ascomycota</taxon>
        <taxon>Pezizomycotina</taxon>
        <taxon>Leotiomycetes</taxon>
        <taxon>Helotiales</taxon>
        <taxon>Hyaloscyphaceae</taxon>
        <taxon>Hyaloscypha</taxon>
    </lineage>
</organism>
<evidence type="ECO:0000313" key="3">
    <source>
        <dbReference type="Proteomes" id="UP000235672"/>
    </source>
</evidence>
<reference evidence="2 3" key="1">
    <citation type="submission" date="2016-05" db="EMBL/GenBank/DDBJ databases">
        <title>A degradative enzymes factory behind the ericoid mycorrhizal symbiosis.</title>
        <authorList>
            <consortium name="DOE Joint Genome Institute"/>
            <person name="Martino E."/>
            <person name="Morin E."/>
            <person name="Grelet G."/>
            <person name="Kuo A."/>
            <person name="Kohler A."/>
            <person name="Daghino S."/>
            <person name="Barry K."/>
            <person name="Choi C."/>
            <person name="Cichocki N."/>
            <person name="Clum A."/>
            <person name="Copeland A."/>
            <person name="Hainaut M."/>
            <person name="Haridas S."/>
            <person name="Labutti K."/>
            <person name="Lindquist E."/>
            <person name="Lipzen A."/>
            <person name="Khouja H.-R."/>
            <person name="Murat C."/>
            <person name="Ohm R."/>
            <person name="Olson A."/>
            <person name="Spatafora J."/>
            <person name="Veneault-Fourrey C."/>
            <person name="Henrissat B."/>
            <person name="Grigoriev I."/>
            <person name="Martin F."/>
            <person name="Perotto S."/>
        </authorList>
    </citation>
    <scope>NUCLEOTIDE SEQUENCE [LARGE SCALE GENOMIC DNA]</scope>
    <source>
        <strain evidence="2 3">UAMH 7357</strain>
    </source>
</reference>
<protein>
    <submittedName>
        <fullName evidence="2">Uncharacterized protein</fullName>
    </submittedName>
</protein>
<feature type="region of interest" description="Disordered" evidence="1">
    <location>
        <begin position="233"/>
        <end position="256"/>
    </location>
</feature>
<dbReference type="EMBL" id="KZ613525">
    <property type="protein sequence ID" value="PMD14082.1"/>
    <property type="molecule type" value="Genomic_DNA"/>
</dbReference>
<keyword evidence="3" id="KW-1185">Reference proteome</keyword>